<protein>
    <recommendedName>
        <fullName evidence="1">Reverse transcriptase domain-containing protein</fullName>
    </recommendedName>
</protein>
<dbReference type="PANTHER" id="PTHR24559">
    <property type="entry name" value="TRANSPOSON TY3-I GAG-POL POLYPROTEIN"/>
    <property type="match status" value="1"/>
</dbReference>
<dbReference type="Gene3D" id="3.30.70.270">
    <property type="match status" value="2"/>
</dbReference>
<dbReference type="SUPFAM" id="SSF56672">
    <property type="entry name" value="DNA/RNA polymerases"/>
    <property type="match status" value="1"/>
</dbReference>
<keyword evidence="3" id="KW-1185">Reference proteome</keyword>
<organism evidence="2 3">
    <name type="scientific">Triticum turgidum subsp. durum</name>
    <name type="common">Durum wheat</name>
    <name type="synonym">Triticum durum</name>
    <dbReference type="NCBI Taxonomy" id="4567"/>
    <lineage>
        <taxon>Eukaryota</taxon>
        <taxon>Viridiplantae</taxon>
        <taxon>Streptophyta</taxon>
        <taxon>Embryophyta</taxon>
        <taxon>Tracheophyta</taxon>
        <taxon>Spermatophyta</taxon>
        <taxon>Magnoliopsida</taxon>
        <taxon>Liliopsida</taxon>
        <taxon>Poales</taxon>
        <taxon>Poaceae</taxon>
        <taxon>BOP clade</taxon>
        <taxon>Pooideae</taxon>
        <taxon>Triticodae</taxon>
        <taxon>Triticeae</taxon>
        <taxon>Triticinae</taxon>
        <taxon>Triticum</taxon>
    </lineage>
</organism>
<dbReference type="Proteomes" id="UP000324705">
    <property type="component" value="Chromosome 1A"/>
</dbReference>
<dbReference type="PANTHER" id="PTHR24559:SF444">
    <property type="entry name" value="REVERSE TRANSCRIPTASE DOMAIN-CONTAINING PROTEIN"/>
    <property type="match status" value="1"/>
</dbReference>
<gene>
    <name evidence="2" type="ORF">TRITD_1Av1G118820</name>
</gene>
<proteinExistence type="predicted"/>
<dbReference type="Pfam" id="PF00078">
    <property type="entry name" value="RVT_1"/>
    <property type="match status" value="1"/>
</dbReference>
<dbReference type="InterPro" id="IPR043128">
    <property type="entry name" value="Rev_trsase/Diguanyl_cyclase"/>
</dbReference>
<dbReference type="AlphaFoldDB" id="A0A9R0Q8K9"/>
<accession>A0A9R0Q8K9</accession>
<dbReference type="InterPro" id="IPR053134">
    <property type="entry name" value="RNA-dir_DNA_polymerase"/>
</dbReference>
<dbReference type="PROSITE" id="PS50878">
    <property type="entry name" value="RT_POL"/>
    <property type="match status" value="1"/>
</dbReference>
<name>A0A9R0Q8K9_TRITD</name>
<dbReference type="CDD" id="cd01647">
    <property type="entry name" value="RT_LTR"/>
    <property type="match status" value="1"/>
</dbReference>
<dbReference type="InterPro" id="IPR000477">
    <property type="entry name" value="RT_dom"/>
</dbReference>
<reference evidence="2 3" key="1">
    <citation type="submission" date="2017-09" db="EMBL/GenBank/DDBJ databases">
        <authorList>
            <consortium name="International Durum Wheat Genome Sequencing Consortium (IDWGSC)"/>
            <person name="Milanesi L."/>
        </authorList>
    </citation>
    <scope>NUCLEOTIDE SEQUENCE [LARGE SCALE GENOMIC DNA]</scope>
    <source>
        <strain evidence="3">cv. Svevo</strain>
    </source>
</reference>
<feature type="domain" description="Reverse transcriptase" evidence="1">
    <location>
        <begin position="1"/>
        <end position="134"/>
    </location>
</feature>
<dbReference type="InterPro" id="IPR043502">
    <property type="entry name" value="DNA/RNA_pol_sf"/>
</dbReference>
<sequence length="134" mass="15475">MVIDFRKLNKATKKDHYPLPFIDQMLERLSKHTDFCFLDGYSGFSQIPVSKEDQEKTNFTCPVGTFAYRRMPFGLCNAPATLQRCKTAIFSGICENIVEVFMDDFSVYETSFDDCLSNLDRVLQRCEETNLVLN</sequence>
<evidence type="ECO:0000313" key="3">
    <source>
        <dbReference type="Proteomes" id="UP000324705"/>
    </source>
</evidence>
<evidence type="ECO:0000259" key="1">
    <source>
        <dbReference type="PROSITE" id="PS50878"/>
    </source>
</evidence>
<dbReference type="EMBL" id="LT934111">
    <property type="protein sequence ID" value="VAH05279.1"/>
    <property type="molecule type" value="Genomic_DNA"/>
</dbReference>
<dbReference type="Gramene" id="TRITD1Av1G118820.1">
    <property type="protein sequence ID" value="TRITD1Av1G118820.1"/>
    <property type="gene ID" value="TRITD1Av1G118820"/>
</dbReference>
<evidence type="ECO:0000313" key="2">
    <source>
        <dbReference type="EMBL" id="VAH05279.1"/>
    </source>
</evidence>